<evidence type="ECO:0000313" key="3">
    <source>
        <dbReference type="EMBL" id="MCT8337631.1"/>
    </source>
</evidence>
<dbReference type="InterPro" id="IPR052723">
    <property type="entry name" value="Acyl-CoA_thioesterase_PaaI"/>
</dbReference>
<gene>
    <name evidence="3" type="ORF">FKB36_09085</name>
</gene>
<keyword evidence="1" id="KW-0378">Hydrolase</keyword>
<dbReference type="EMBL" id="VHLL01000004">
    <property type="protein sequence ID" value="MCT8337631.1"/>
    <property type="molecule type" value="Genomic_DNA"/>
</dbReference>
<sequence length="141" mass="14808">MGETGSIPEAYGDVVRRSDACPFARRLGMRVTAIEGDRVRVSMPTAGMKNGHGTTHGGAIFALADHAFGIAGNLSGEDQIGLSAYIQYLSVPAGATLEAVARKVSETERTSVYAVDVYSGDRRVASFEGVGFKIGVPAQKE</sequence>
<dbReference type="SUPFAM" id="SSF54637">
    <property type="entry name" value="Thioesterase/thiol ester dehydrase-isomerase"/>
    <property type="match status" value="1"/>
</dbReference>
<dbReference type="InterPro" id="IPR006683">
    <property type="entry name" value="Thioestr_dom"/>
</dbReference>
<feature type="domain" description="Thioesterase" evidence="2">
    <location>
        <begin position="52"/>
        <end position="125"/>
    </location>
</feature>
<comment type="caution">
    <text evidence="3">The sequence shown here is derived from an EMBL/GenBank/DDBJ whole genome shotgun (WGS) entry which is preliminary data.</text>
</comment>
<dbReference type="InterPro" id="IPR003736">
    <property type="entry name" value="PAAI_dom"/>
</dbReference>
<dbReference type="Pfam" id="PF03061">
    <property type="entry name" value="4HBT"/>
    <property type="match status" value="1"/>
</dbReference>
<protein>
    <submittedName>
        <fullName evidence="3">Hotdog fold thioesterase</fullName>
    </submittedName>
</protein>
<dbReference type="Gene3D" id="3.10.129.10">
    <property type="entry name" value="Hotdog Thioesterase"/>
    <property type="match status" value="1"/>
</dbReference>
<dbReference type="CDD" id="cd03443">
    <property type="entry name" value="PaaI_thioesterase"/>
    <property type="match status" value="1"/>
</dbReference>
<keyword evidence="4" id="KW-1185">Reference proteome</keyword>
<proteinExistence type="predicted"/>
<dbReference type="AlphaFoldDB" id="A0A9E5DFW7"/>
<evidence type="ECO:0000313" key="4">
    <source>
        <dbReference type="Proteomes" id="UP001065682"/>
    </source>
</evidence>
<dbReference type="PANTHER" id="PTHR42856:SF1">
    <property type="entry name" value="ACYL-COENZYME A THIOESTERASE PAAI"/>
    <property type="match status" value="1"/>
</dbReference>
<dbReference type="PANTHER" id="PTHR42856">
    <property type="entry name" value="ACYL-COENZYME A THIOESTERASE PAAI"/>
    <property type="match status" value="1"/>
</dbReference>
<evidence type="ECO:0000259" key="2">
    <source>
        <dbReference type="Pfam" id="PF03061"/>
    </source>
</evidence>
<reference evidence="3" key="1">
    <citation type="submission" date="2019-06" db="EMBL/GenBank/DDBJ databases">
        <title>Methanoculleus strain from Tamsui River, Taipei, Taiwan.</title>
        <authorList>
            <person name="You Y.-T."/>
            <person name="Chen S.-C."/>
            <person name="Lai S.-J."/>
            <person name="Lee Y.-C."/>
            <person name="Lai M.-C."/>
        </authorList>
    </citation>
    <scope>NUCLEOTIDE SEQUENCE</scope>
    <source>
        <strain evidence="3">Afa-1</strain>
    </source>
</reference>
<dbReference type="Proteomes" id="UP001065682">
    <property type="component" value="Unassembled WGS sequence"/>
</dbReference>
<accession>A0A9E5DFW7</accession>
<dbReference type="InterPro" id="IPR029069">
    <property type="entry name" value="HotDog_dom_sf"/>
</dbReference>
<dbReference type="NCBIfam" id="TIGR00369">
    <property type="entry name" value="unchar_dom_1"/>
    <property type="match status" value="1"/>
</dbReference>
<organism evidence="3 4">
    <name type="scientific">Methanoculleus formosensis</name>
    <dbReference type="NCBI Taxonomy" id="2590886"/>
    <lineage>
        <taxon>Archaea</taxon>
        <taxon>Methanobacteriati</taxon>
        <taxon>Methanobacteriota</taxon>
        <taxon>Stenosarchaea group</taxon>
        <taxon>Methanomicrobia</taxon>
        <taxon>Methanomicrobiales</taxon>
        <taxon>Methanomicrobiaceae</taxon>
        <taxon>Methanoculleus</taxon>
    </lineage>
</organism>
<dbReference type="RefSeq" id="WP_261597739.1">
    <property type="nucleotide sequence ID" value="NZ_VHLL01000004.1"/>
</dbReference>
<dbReference type="GO" id="GO:0016289">
    <property type="term" value="F:acyl-CoA hydrolase activity"/>
    <property type="evidence" value="ECO:0007669"/>
    <property type="project" value="TreeGrafter"/>
</dbReference>
<evidence type="ECO:0000256" key="1">
    <source>
        <dbReference type="ARBA" id="ARBA00022801"/>
    </source>
</evidence>
<name>A0A9E5DFW7_9EURY</name>